<evidence type="ECO:0000313" key="11">
    <source>
        <dbReference type="Proteomes" id="UP000789508"/>
    </source>
</evidence>
<evidence type="ECO:0000256" key="3">
    <source>
        <dbReference type="ARBA" id="ARBA00022670"/>
    </source>
</evidence>
<feature type="non-terminal residue" evidence="10">
    <location>
        <position position="574"/>
    </location>
</feature>
<reference evidence="10" key="1">
    <citation type="submission" date="2021-06" db="EMBL/GenBank/DDBJ databases">
        <authorList>
            <person name="Kallberg Y."/>
            <person name="Tangrot J."/>
            <person name="Rosling A."/>
        </authorList>
    </citation>
    <scope>NUCLEOTIDE SEQUENCE</scope>
    <source>
        <strain evidence="10">FL130A</strain>
    </source>
</reference>
<keyword evidence="7" id="KW-0812">Transmembrane</keyword>
<dbReference type="Pfam" id="PF04389">
    <property type="entry name" value="Peptidase_M28"/>
    <property type="match status" value="1"/>
</dbReference>
<dbReference type="InterPro" id="IPR045175">
    <property type="entry name" value="M28_fam"/>
</dbReference>
<evidence type="ECO:0000256" key="1">
    <source>
        <dbReference type="ARBA" id="ARBA00001947"/>
    </source>
</evidence>
<keyword evidence="7" id="KW-1133">Transmembrane helix</keyword>
<dbReference type="SUPFAM" id="SSF52025">
    <property type="entry name" value="PA domain"/>
    <property type="match status" value="1"/>
</dbReference>
<dbReference type="InterPro" id="IPR007484">
    <property type="entry name" value="Peptidase_M28"/>
</dbReference>
<dbReference type="InterPro" id="IPR046450">
    <property type="entry name" value="PA_dom_sf"/>
</dbReference>
<organism evidence="10 11">
    <name type="scientific">Ambispora leptoticha</name>
    <dbReference type="NCBI Taxonomy" id="144679"/>
    <lineage>
        <taxon>Eukaryota</taxon>
        <taxon>Fungi</taxon>
        <taxon>Fungi incertae sedis</taxon>
        <taxon>Mucoromycota</taxon>
        <taxon>Glomeromycotina</taxon>
        <taxon>Glomeromycetes</taxon>
        <taxon>Archaeosporales</taxon>
        <taxon>Ambisporaceae</taxon>
        <taxon>Ambispora</taxon>
    </lineage>
</organism>
<comment type="cofactor">
    <cofactor evidence="1">
        <name>Zn(2+)</name>
        <dbReference type="ChEBI" id="CHEBI:29105"/>
    </cofactor>
</comment>
<evidence type="ECO:0000256" key="7">
    <source>
        <dbReference type="SAM" id="Phobius"/>
    </source>
</evidence>
<gene>
    <name evidence="10" type="ORF">ALEPTO_LOCUS6436</name>
</gene>
<dbReference type="Pfam" id="PF02225">
    <property type="entry name" value="PA"/>
    <property type="match status" value="1"/>
</dbReference>
<feature type="transmembrane region" description="Helical" evidence="7">
    <location>
        <begin position="39"/>
        <end position="58"/>
    </location>
</feature>
<evidence type="ECO:0000259" key="9">
    <source>
        <dbReference type="Pfam" id="PF04389"/>
    </source>
</evidence>
<evidence type="ECO:0000256" key="2">
    <source>
        <dbReference type="ARBA" id="ARBA00005634"/>
    </source>
</evidence>
<dbReference type="OrthoDB" id="10013407at2759"/>
<keyword evidence="7" id="KW-0472">Membrane</keyword>
<feature type="domain" description="Peptidase M28" evidence="9">
    <location>
        <begin position="343"/>
        <end position="558"/>
    </location>
</feature>
<dbReference type="Gene3D" id="3.40.630.10">
    <property type="entry name" value="Zn peptidases"/>
    <property type="match status" value="1"/>
</dbReference>
<keyword evidence="5 6" id="KW-0862">Zinc</keyword>
<dbReference type="EMBL" id="CAJVPS010002224">
    <property type="protein sequence ID" value="CAG8562911.1"/>
    <property type="molecule type" value="Genomic_DNA"/>
</dbReference>
<feature type="domain" description="PA" evidence="8">
    <location>
        <begin position="233"/>
        <end position="317"/>
    </location>
</feature>
<comment type="caution">
    <text evidence="10">The sequence shown here is derived from an EMBL/GenBank/DDBJ whole genome shotgun (WGS) entry which is preliminary data.</text>
</comment>
<evidence type="ECO:0000256" key="5">
    <source>
        <dbReference type="ARBA" id="ARBA00022833"/>
    </source>
</evidence>
<dbReference type="GO" id="GO:0006508">
    <property type="term" value="P:proteolysis"/>
    <property type="evidence" value="ECO:0007669"/>
    <property type="project" value="UniProtKB-KW"/>
</dbReference>
<comment type="similarity">
    <text evidence="2">Belongs to the peptidase M28 family. M28B subfamily.</text>
</comment>
<protein>
    <recommendedName>
        <fullName evidence="6">Peptide hydrolase</fullName>
        <ecNumber evidence="6">3.4.-.-</ecNumber>
    </recommendedName>
</protein>
<evidence type="ECO:0000256" key="6">
    <source>
        <dbReference type="RuleBase" id="RU361240"/>
    </source>
</evidence>
<evidence type="ECO:0000256" key="4">
    <source>
        <dbReference type="ARBA" id="ARBA00022801"/>
    </source>
</evidence>
<dbReference type="EC" id="3.4.-.-" evidence="6"/>
<accession>A0A9N9FVG2</accession>
<evidence type="ECO:0000313" key="10">
    <source>
        <dbReference type="EMBL" id="CAG8562911.1"/>
    </source>
</evidence>
<dbReference type="GO" id="GO:0008235">
    <property type="term" value="F:metalloexopeptidase activity"/>
    <property type="evidence" value="ECO:0007669"/>
    <property type="project" value="InterPro"/>
</dbReference>
<dbReference type="PANTHER" id="PTHR12147">
    <property type="entry name" value="METALLOPEPTIDASE M28 FAMILY MEMBER"/>
    <property type="match status" value="1"/>
</dbReference>
<sequence>MASTSTTEQTPLLGNGSNAAVIDEENANLQPANRKFRQGGVVALLIFITIMLLIFIFLPHNRPEETHEDIVSPRQITKNIFEHLNQFYLIAQNHNESYSSSSTKQASTTTKLATFDFDEENFAIDPDNPAPSRSVTTGYNASAQYIISLLTNRTRCDIQLQYFKVPIWEKFREAELNVTYLYDDVVEDNGKGMNSERKKQDAKQAITYQGGVDFWSMRYGGQAANLTNKKIAVIPSHGCSDKGWEDVKDKIALIQEGGQCELWISAYTAELKGASAVIFYNSASRTKLLFNRVRIVDWKEGDPIMKIPVLAASFSLGQLLAFSKDKRIDLRTYTKISIVDTYNVICSLKDGGRKENTLVFGAHLDSVPAGPGLVDNASGSSTLLEILLSLEKTNFTPKNHLVFAWWGAEEIGLLGSRHFVQEAVMSGENENIALNLNFDMLGSPNYVPFIHRGEDAPEDVRNASIVIQNTFENFFKSIREPYELIDMVAGSDFLPFIEHGIPSGGVLTGAGGLKSEEQRHTFKGFAHAPYDPCYHRSCDTLENVSEDAISLMSQAAFHVIKKFATDKQIRQSLG</sequence>
<dbReference type="GO" id="GO:0046872">
    <property type="term" value="F:metal ion binding"/>
    <property type="evidence" value="ECO:0007669"/>
    <property type="project" value="UniProtKB-KW"/>
</dbReference>
<keyword evidence="11" id="KW-1185">Reference proteome</keyword>
<proteinExistence type="inferred from homology"/>
<dbReference type="AlphaFoldDB" id="A0A9N9FVG2"/>
<keyword evidence="4 6" id="KW-0378">Hydrolase</keyword>
<dbReference type="InterPro" id="IPR003137">
    <property type="entry name" value="PA_domain"/>
</dbReference>
<keyword evidence="3 6" id="KW-0645">Protease</keyword>
<dbReference type="Proteomes" id="UP000789508">
    <property type="component" value="Unassembled WGS sequence"/>
</dbReference>
<name>A0A9N9FVG2_9GLOM</name>
<dbReference type="PANTHER" id="PTHR12147:SF26">
    <property type="entry name" value="PEPTIDASE M28 DOMAIN-CONTAINING PROTEIN"/>
    <property type="match status" value="1"/>
</dbReference>
<keyword evidence="6" id="KW-0479">Metal-binding</keyword>
<dbReference type="SUPFAM" id="SSF53187">
    <property type="entry name" value="Zn-dependent exopeptidases"/>
    <property type="match status" value="1"/>
</dbReference>
<evidence type="ECO:0000259" key="8">
    <source>
        <dbReference type="Pfam" id="PF02225"/>
    </source>
</evidence>